<protein>
    <submittedName>
        <fullName evidence="1">Uncharacterized protein</fullName>
    </submittedName>
</protein>
<accession>A0A7J5XMH2</accession>
<dbReference type="Proteomes" id="UP000518266">
    <property type="component" value="Unassembled WGS sequence"/>
</dbReference>
<proteinExistence type="predicted"/>
<comment type="caution">
    <text evidence="1">The sequence shown here is derived from an EMBL/GenBank/DDBJ whole genome shotgun (WGS) entry which is preliminary data.</text>
</comment>
<dbReference type="AlphaFoldDB" id="A0A7J5XMH2"/>
<sequence length="224" mass="23220">MCFSVMASVHLLPPHECQECYHRSTNVAFIIVMIDVPLQTCPHPDLQPCPSGSSGMELLTVLPLGLQVNTDASSLLKQDPHGASPSTPSTQSADRLCVCFGVTVLAEKGSVLLSVCRLCFRGCCCGAAAEPGPTRVACPALTQGRPSGASRGCSMRGSTSCCRLTEGARGAAGLTWTGLSLESKCSSVSVYCKPCDGVSPPAAPQWSSTEAVNVLSAEDGTELL</sequence>
<keyword evidence="2" id="KW-1185">Reference proteome</keyword>
<reference evidence="1 2" key="1">
    <citation type="submission" date="2020-03" db="EMBL/GenBank/DDBJ databases">
        <title>Dissostichus mawsoni Genome sequencing and assembly.</title>
        <authorList>
            <person name="Park H."/>
        </authorList>
    </citation>
    <scope>NUCLEOTIDE SEQUENCE [LARGE SCALE GENOMIC DNA]</scope>
    <source>
        <strain evidence="1">DM0001</strain>
        <tissue evidence="1">Muscle</tissue>
    </source>
</reference>
<name>A0A7J5XMH2_DISMA</name>
<dbReference type="EMBL" id="JAAKFY010000022">
    <property type="protein sequence ID" value="KAF3837759.1"/>
    <property type="molecule type" value="Genomic_DNA"/>
</dbReference>
<gene>
    <name evidence="1" type="ORF">F7725_009527</name>
</gene>
<evidence type="ECO:0000313" key="2">
    <source>
        <dbReference type="Proteomes" id="UP000518266"/>
    </source>
</evidence>
<evidence type="ECO:0000313" key="1">
    <source>
        <dbReference type="EMBL" id="KAF3837759.1"/>
    </source>
</evidence>
<organism evidence="1 2">
    <name type="scientific">Dissostichus mawsoni</name>
    <name type="common">Antarctic cod</name>
    <dbReference type="NCBI Taxonomy" id="36200"/>
    <lineage>
        <taxon>Eukaryota</taxon>
        <taxon>Metazoa</taxon>
        <taxon>Chordata</taxon>
        <taxon>Craniata</taxon>
        <taxon>Vertebrata</taxon>
        <taxon>Euteleostomi</taxon>
        <taxon>Actinopterygii</taxon>
        <taxon>Neopterygii</taxon>
        <taxon>Teleostei</taxon>
        <taxon>Neoteleostei</taxon>
        <taxon>Acanthomorphata</taxon>
        <taxon>Eupercaria</taxon>
        <taxon>Perciformes</taxon>
        <taxon>Notothenioidei</taxon>
        <taxon>Nototheniidae</taxon>
        <taxon>Dissostichus</taxon>
    </lineage>
</organism>